<sequence>MLFNTIFHNSPLLGGLFISQNRSFLKNAQTKTSIKIKILSLAFH</sequence>
<proteinExistence type="predicted"/>
<organism evidence="1 2">
    <name type="scientific">Helicobacter pylori SouthAfrica20</name>
    <dbReference type="NCBI Taxonomy" id="1352356"/>
    <lineage>
        <taxon>Bacteria</taxon>
        <taxon>Pseudomonadati</taxon>
        <taxon>Campylobacterota</taxon>
        <taxon>Epsilonproteobacteria</taxon>
        <taxon>Campylobacterales</taxon>
        <taxon>Helicobacteraceae</taxon>
        <taxon>Helicobacter</taxon>
    </lineage>
</organism>
<dbReference type="HOGENOM" id="CLU_217967_0_0_7"/>
<dbReference type="PATRIC" id="fig|1352356.3.peg.11"/>
<dbReference type="AlphaFoldDB" id="T1U7C7"/>
<evidence type="ECO:0000313" key="1">
    <source>
        <dbReference type="EMBL" id="AGT73261.1"/>
    </source>
</evidence>
<name>T1U7C7_HELPX</name>
<reference evidence="1 2" key="1">
    <citation type="journal article" date="2013" name="Genome Announc.">
        <title>Genome Sequences of Three hpAfrica2 Strains of Helicobacter pylori.</title>
        <authorList>
            <person name="Duncan S.S."/>
            <person name="Bertoli M.T."/>
            <person name="Kersulyte D."/>
            <person name="Valk P.L."/>
            <person name="Tamma S."/>
            <person name="Segal I."/>
            <person name="McClain M.S."/>
            <person name="Cover T.L."/>
            <person name="Berg D.E."/>
        </authorList>
    </citation>
    <scope>NUCLEOTIDE SEQUENCE [LARGE SCALE GENOMIC DNA]</scope>
    <source>
        <strain evidence="1">SouthAfrica20</strain>
    </source>
</reference>
<evidence type="ECO:0000313" key="2">
    <source>
        <dbReference type="Proteomes" id="UP000015920"/>
    </source>
</evidence>
<dbReference type="KEGG" id="hpys:HPSA20_0016"/>
<dbReference type="Proteomes" id="UP000015920">
    <property type="component" value="Chromosome"/>
</dbReference>
<gene>
    <name evidence="1" type="ORF">HPSA20_0016</name>
</gene>
<dbReference type="EMBL" id="CP006691">
    <property type="protein sequence ID" value="AGT73261.1"/>
    <property type="molecule type" value="Genomic_DNA"/>
</dbReference>
<accession>T1U7C7</accession>
<protein>
    <submittedName>
        <fullName evidence="1">Uncharacterized protein</fullName>
    </submittedName>
</protein>